<proteinExistence type="predicted"/>
<organism evidence="2 3">
    <name type="scientific">Rickettsia felis (strain ATCC VR-1525 / URRWXCal2)</name>
    <name type="common">Rickettsia azadi</name>
    <dbReference type="NCBI Taxonomy" id="315456"/>
    <lineage>
        <taxon>Bacteria</taxon>
        <taxon>Pseudomonadati</taxon>
        <taxon>Pseudomonadota</taxon>
        <taxon>Alphaproteobacteria</taxon>
        <taxon>Rickettsiales</taxon>
        <taxon>Rickettsiaceae</taxon>
        <taxon>Rickettsieae</taxon>
        <taxon>Rickettsia</taxon>
        <taxon>spotted fever group</taxon>
    </lineage>
</organism>
<evidence type="ECO:0000313" key="3">
    <source>
        <dbReference type="Proteomes" id="UP000008548"/>
    </source>
</evidence>
<gene>
    <name evidence="2" type="ordered locus">RF_p24</name>
</gene>
<name>Q4UJI2_RICFE</name>
<feature type="domain" description="WH2" evidence="1">
    <location>
        <begin position="145"/>
        <end position="164"/>
    </location>
</feature>
<accession>Q4UJI2</accession>
<sequence length="179" mass="19470">MRSFMNISHHHTVGNSSKLFAASSTNQSQYLESDYFLPASYSENYYSRKYSRSISKISRIVSASLLSAMMLTATLDAKAHPSVESSILEPNQSFLFGKDSAGISTNVPLPPIMPQSPPSAPPIPPVLPAMPDFISDASIGGKSDNRSALLESIRNFGKNILKKSRKNQSLKLYLAMAGI</sequence>
<dbReference type="PROSITE" id="PS51082">
    <property type="entry name" value="WH2"/>
    <property type="match status" value="1"/>
</dbReference>
<dbReference type="GO" id="GO:0003779">
    <property type="term" value="F:actin binding"/>
    <property type="evidence" value="ECO:0007669"/>
    <property type="project" value="InterPro"/>
</dbReference>
<protein>
    <recommendedName>
        <fullName evidence="1">WH2 domain-containing protein</fullName>
    </recommendedName>
</protein>
<dbReference type="Proteomes" id="UP000008548">
    <property type="component" value="Plasmid pRF"/>
</dbReference>
<reference evidence="2 3" key="1">
    <citation type="journal article" date="2005" name="PLoS Biol.">
        <title>The genome sequence of Rickettsia felis identifies the first putative conjugative plasmid in an obligate intracellular parasite.</title>
        <authorList>
            <person name="Ogata H."/>
            <person name="Renesto P."/>
            <person name="Audic S."/>
            <person name="Robert C."/>
            <person name="Blanc G."/>
            <person name="Fournier P.E."/>
            <person name="Parinello H."/>
            <person name="Claverie J.M."/>
            <person name="Raoult D."/>
        </authorList>
    </citation>
    <scope>NUCLEOTIDE SEQUENCE [LARGE SCALE GENOMIC DNA]</scope>
    <source>
        <strain evidence="3">ATCC VR-1525 / URRWXCal2</strain>
    </source>
</reference>
<keyword evidence="2" id="KW-0614">Plasmid</keyword>
<dbReference type="InterPro" id="IPR003124">
    <property type="entry name" value="WH2_dom"/>
</dbReference>
<evidence type="ECO:0000259" key="1">
    <source>
        <dbReference type="PROSITE" id="PS51082"/>
    </source>
</evidence>
<dbReference type="EMBL" id="CP000054">
    <property type="protein sequence ID" value="AAY62275.1"/>
    <property type="molecule type" value="Genomic_DNA"/>
</dbReference>
<dbReference type="AlphaFoldDB" id="Q4UJI2"/>
<evidence type="ECO:0000313" key="2">
    <source>
        <dbReference type="EMBL" id="AAY62275.1"/>
    </source>
</evidence>
<dbReference type="HOGENOM" id="CLU_1502371_0_0_5"/>
<dbReference type="KEGG" id="rfe:RF_p24"/>
<keyword evidence="3" id="KW-1185">Reference proteome</keyword>
<geneLocation type="plasmid" evidence="2 3">
    <name>pRF</name>
</geneLocation>